<dbReference type="Proteomes" id="UP000184356">
    <property type="component" value="Unassembled WGS sequence"/>
</dbReference>
<dbReference type="GeneID" id="63767626"/>
<keyword evidence="2" id="KW-1185">Reference proteome</keyword>
<dbReference type="OrthoDB" id="10280680at2759"/>
<accession>A0A1L9TRD9</accession>
<name>A0A1L9TRD9_9EURO</name>
<proteinExistence type="predicted"/>
<sequence length="57" mass="6742">MSTPFRNVLSEALSDYIAIEDLEVRLRFLFQKPIQVRSQRGRYVFDAPREVKLEEIA</sequence>
<reference evidence="2" key="1">
    <citation type="journal article" date="2017" name="Genome Biol.">
        <title>Comparative genomics reveals high biological diversity and specific adaptations in the industrially and medically important fungal genus Aspergillus.</title>
        <authorList>
            <person name="de Vries R.P."/>
            <person name="Riley R."/>
            <person name="Wiebenga A."/>
            <person name="Aguilar-Osorio G."/>
            <person name="Amillis S."/>
            <person name="Uchima C.A."/>
            <person name="Anderluh G."/>
            <person name="Asadollahi M."/>
            <person name="Askin M."/>
            <person name="Barry K."/>
            <person name="Battaglia E."/>
            <person name="Bayram O."/>
            <person name="Benocci T."/>
            <person name="Braus-Stromeyer S.A."/>
            <person name="Caldana C."/>
            <person name="Canovas D."/>
            <person name="Cerqueira G.C."/>
            <person name="Chen F."/>
            <person name="Chen W."/>
            <person name="Choi C."/>
            <person name="Clum A."/>
            <person name="Dos Santos R.A."/>
            <person name="Damasio A.R."/>
            <person name="Diallinas G."/>
            <person name="Emri T."/>
            <person name="Fekete E."/>
            <person name="Flipphi M."/>
            <person name="Freyberg S."/>
            <person name="Gallo A."/>
            <person name="Gournas C."/>
            <person name="Habgood R."/>
            <person name="Hainaut M."/>
            <person name="Harispe M.L."/>
            <person name="Henrissat B."/>
            <person name="Hilden K.S."/>
            <person name="Hope R."/>
            <person name="Hossain A."/>
            <person name="Karabika E."/>
            <person name="Karaffa L."/>
            <person name="Karanyi Z."/>
            <person name="Krasevec N."/>
            <person name="Kuo A."/>
            <person name="Kusch H."/>
            <person name="LaButti K."/>
            <person name="Lagendijk E.L."/>
            <person name="Lapidus A."/>
            <person name="Levasseur A."/>
            <person name="Lindquist E."/>
            <person name="Lipzen A."/>
            <person name="Logrieco A.F."/>
            <person name="MacCabe A."/>
            <person name="Maekelae M.R."/>
            <person name="Malavazi I."/>
            <person name="Melin P."/>
            <person name="Meyer V."/>
            <person name="Mielnichuk N."/>
            <person name="Miskei M."/>
            <person name="Molnar A.P."/>
            <person name="Mule G."/>
            <person name="Ngan C.Y."/>
            <person name="Orejas M."/>
            <person name="Orosz E."/>
            <person name="Ouedraogo J.P."/>
            <person name="Overkamp K.M."/>
            <person name="Park H.-S."/>
            <person name="Perrone G."/>
            <person name="Piumi F."/>
            <person name="Punt P.J."/>
            <person name="Ram A.F."/>
            <person name="Ramon A."/>
            <person name="Rauscher S."/>
            <person name="Record E."/>
            <person name="Riano-Pachon D.M."/>
            <person name="Robert V."/>
            <person name="Roehrig J."/>
            <person name="Ruller R."/>
            <person name="Salamov A."/>
            <person name="Salih N.S."/>
            <person name="Samson R.A."/>
            <person name="Sandor E."/>
            <person name="Sanguinetti M."/>
            <person name="Schuetze T."/>
            <person name="Sepcic K."/>
            <person name="Shelest E."/>
            <person name="Sherlock G."/>
            <person name="Sophianopoulou V."/>
            <person name="Squina F.M."/>
            <person name="Sun H."/>
            <person name="Susca A."/>
            <person name="Todd R.B."/>
            <person name="Tsang A."/>
            <person name="Unkles S.E."/>
            <person name="van de Wiele N."/>
            <person name="van Rossen-Uffink D."/>
            <person name="Oliveira J.V."/>
            <person name="Vesth T.C."/>
            <person name="Visser J."/>
            <person name="Yu J.-H."/>
            <person name="Zhou M."/>
            <person name="Andersen M.R."/>
            <person name="Archer D.B."/>
            <person name="Baker S.E."/>
            <person name="Benoit I."/>
            <person name="Brakhage A.A."/>
            <person name="Braus G.H."/>
            <person name="Fischer R."/>
            <person name="Frisvad J.C."/>
            <person name="Goldman G.H."/>
            <person name="Houbraken J."/>
            <person name="Oakley B."/>
            <person name="Pocsi I."/>
            <person name="Scazzocchio C."/>
            <person name="Seiboth B."/>
            <person name="vanKuyk P.A."/>
            <person name="Wortman J."/>
            <person name="Dyer P.S."/>
            <person name="Grigoriev I.V."/>
        </authorList>
    </citation>
    <scope>NUCLEOTIDE SEQUENCE [LARGE SCALE GENOMIC DNA]</scope>
    <source>
        <strain evidence="2">CBS 593.65</strain>
    </source>
</reference>
<gene>
    <name evidence="1" type="ORF">ASPSYDRAFT_85704</name>
</gene>
<evidence type="ECO:0000313" key="2">
    <source>
        <dbReference type="Proteomes" id="UP000184356"/>
    </source>
</evidence>
<organism evidence="1 2">
    <name type="scientific">Aspergillus sydowii CBS 593.65</name>
    <dbReference type="NCBI Taxonomy" id="1036612"/>
    <lineage>
        <taxon>Eukaryota</taxon>
        <taxon>Fungi</taxon>
        <taxon>Dikarya</taxon>
        <taxon>Ascomycota</taxon>
        <taxon>Pezizomycotina</taxon>
        <taxon>Eurotiomycetes</taxon>
        <taxon>Eurotiomycetidae</taxon>
        <taxon>Eurotiales</taxon>
        <taxon>Aspergillaceae</taxon>
        <taxon>Aspergillus</taxon>
        <taxon>Aspergillus subgen. Nidulantes</taxon>
    </lineage>
</organism>
<dbReference type="EMBL" id="KV878583">
    <property type="protein sequence ID" value="OJJ62009.1"/>
    <property type="molecule type" value="Genomic_DNA"/>
</dbReference>
<evidence type="ECO:0000313" key="1">
    <source>
        <dbReference type="EMBL" id="OJJ62009.1"/>
    </source>
</evidence>
<dbReference type="RefSeq" id="XP_040705815.1">
    <property type="nucleotide sequence ID" value="XM_040851553.1"/>
</dbReference>
<dbReference type="AlphaFoldDB" id="A0A1L9TRD9"/>
<dbReference type="VEuPathDB" id="FungiDB:ASPSYDRAFT_85704"/>
<protein>
    <submittedName>
        <fullName evidence="1">Uncharacterized protein</fullName>
    </submittedName>
</protein>